<accession>A0A3E3HZK3</accession>
<proteinExistence type="predicted"/>
<name>A0A3E3HZK3_9FIRM</name>
<evidence type="ECO:0000313" key="2">
    <source>
        <dbReference type="Proteomes" id="UP000260812"/>
    </source>
</evidence>
<keyword evidence="2" id="KW-1185">Reference proteome</keyword>
<dbReference type="Proteomes" id="UP000260812">
    <property type="component" value="Unassembled WGS sequence"/>
</dbReference>
<sequence>MDVDKNLGGPPLFAGCGAWDFARRRRGGFVPSGCGGRISCSIGKKGDVSYCPGRTGFCRP</sequence>
<evidence type="ECO:0000313" key="1">
    <source>
        <dbReference type="EMBL" id="RGE57235.1"/>
    </source>
</evidence>
<comment type="caution">
    <text evidence="1">The sequence shown here is derived from an EMBL/GenBank/DDBJ whole genome shotgun (WGS) entry which is preliminary data.</text>
</comment>
<dbReference type="EMBL" id="QVLV01000017">
    <property type="protein sequence ID" value="RGE57235.1"/>
    <property type="molecule type" value="Genomic_DNA"/>
</dbReference>
<organism evidence="1 2">
    <name type="scientific">Eisenbergiella massiliensis</name>
    <dbReference type="NCBI Taxonomy" id="1720294"/>
    <lineage>
        <taxon>Bacteria</taxon>
        <taxon>Bacillati</taxon>
        <taxon>Bacillota</taxon>
        <taxon>Clostridia</taxon>
        <taxon>Lachnospirales</taxon>
        <taxon>Lachnospiraceae</taxon>
        <taxon>Eisenbergiella</taxon>
    </lineage>
</organism>
<protein>
    <submittedName>
        <fullName evidence="1">Uncharacterized protein</fullName>
    </submittedName>
</protein>
<gene>
    <name evidence="1" type="ORF">DXC51_20645</name>
</gene>
<reference evidence="1" key="1">
    <citation type="submission" date="2018-08" db="EMBL/GenBank/DDBJ databases">
        <title>A genome reference for cultivated species of the human gut microbiota.</title>
        <authorList>
            <person name="Zou Y."/>
            <person name="Xue W."/>
            <person name="Luo G."/>
        </authorList>
    </citation>
    <scope>NUCLEOTIDE SEQUENCE [LARGE SCALE GENOMIC DNA]</scope>
    <source>
        <strain evidence="1">TF05-5AC</strain>
    </source>
</reference>
<dbReference type="PROSITE" id="PS51257">
    <property type="entry name" value="PROKAR_LIPOPROTEIN"/>
    <property type="match status" value="1"/>
</dbReference>
<dbReference type="AlphaFoldDB" id="A0A3E3HZK3"/>